<feature type="domain" description="Protein kinase" evidence="10">
    <location>
        <begin position="413"/>
        <end position="763"/>
    </location>
</feature>
<feature type="compositionally biased region" description="Low complexity" evidence="9">
    <location>
        <begin position="78"/>
        <end position="90"/>
    </location>
</feature>
<keyword evidence="5 7" id="KW-0067">ATP-binding</keyword>
<feature type="region of interest" description="Disordered" evidence="9">
    <location>
        <begin position="343"/>
        <end position="405"/>
    </location>
</feature>
<dbReference type="GO" id="GO:0005524">
    <property type="term" value="F:ATP binding"/>
    <property type="evidence" value="ECO:0007669"/>
    <property type="project" value="UniProtKB-KW"/>
</dbReference>
<sequence length="790" mass="83350">MTSLQTHTKPSLHLSLTPDSGGPSHASTSTPSSSSRRVPSWGSGASDTFSRLSAMGDRSLDPLPSPLESREWGFLPESSLGAGAGSSARLGGTGGSWLDGWGGSIGTSGAKGEAREAATSGGSWMSGGASAGGGSWMSSGPSEFGAFPSVSTPTEEKGDGREAPKRNKTLSFFDTGSEDSSRALSPPPNPPSRQNSLSSGHRRGPSSSSAPPPSPGWESLYQPVLDPLRSSVASSTSSWLDEASGDGTSVPWTRGRGGSIGSTAGARSAVDGMQTPRNESPRRMENEELSPVAALRPRLAALDTSSMQPGFGSPSPVNFPSKPLSSLPTAVDAPRSRFYDLTTAPSSVASSSRSSSRRQFVSLDEQPSPAASPPRSSRSSGETPRSPSRQSQQQPDEVDSSPAVQVGDRLGDYVIDRLLGKGAFSRVALARMSKGKERARGHARTASRDAGADGGLVALKMIGKKGCESNERMRISVMREVEVLKNVLHPSLVSLFTSFSTPQYTVLVLEYCAGGELFDFIADWHHEMTDGLAKRIFGELCSAVGWMHEIGLVHRDIKLENILLTCRPFPCPDSSSLLSSLPTPLVKLTDFGLSRFINPASPLLSTRCGSEEYAAPELIMGKRYDGRKTDAWALGVVLYALITGVMPFVQGSGGRRGYLLKIAKADWRWPGLARSLSVSSVPPEPRVLNSSPQPASSAPLSRHASISSSAAPSPPSLTPSTPASSSASSRLVSPAVQAVVARLLVRDPARRAAVSDLWDLEWVRGETKAAGRVRRVAAEDWARRGSELFE</sequence>
<dbReference type="OrthoDB" id="289250at2759"/>
<evidence type="ECO:0000256" key="2">
    <source>
        <dbReference type="ARBA" id="ARBA00022679"/>
    </source>
</evidence>
<dbReference type="InterPro" id="IPR008271">
    <property type="entry name" value="Ser/Thr_kinase_AS"/>
</dbReference>
<feature type="compositionally biased region" description="Basic and acidic residues" evidence="9">
    <location>
        <begin position="154"/>
        <end position="165"/>
    </location>
</feature>
<evidence type="ECO:0000256" key="4">
    <source>
        <dbReference type="ARBA" id="ARBA00022777"/>
    </source>
</evidence>
<evidence type="ECO:0000256" key="9">
    <source>
        <dbReference type="SAM" id="MobiDB-lite"/>
    </source>
</evidence>
<keyword evidence="2" id="KW-0808">Transferase</keyword>
<keyword evidence="1" id="KW-0723">Serine/threonine-protein kinase</keyword>
<dbReference type="PROSITE" id="PS50011">
    <property type="entry name" value="PROTEIN_KINASE_DOM"/>
    <property type="match status" value="1"/>
</dbReference>
<keyword evidence="3 7" id="KW-0547">Nucleotide-binding</keyword>
<feature type="region of interest" description="Disordered" evidence="9">
    <location>
        <begin position="1"/>
        <end position="330"/>
    </location>
</feature>
<organism evidence="11">
    <name type="scientific">Rhodotorula toruloides</name>
    <name type="common">Yeast</name>
    <name type="synonym">Rhodosporidium toruloides</name>
    <dbReference type="NCBI Taxonomy" id="5286"/>
    <lineage>
        <taxon>Eukaryota</taxon>
        <taxon>Fungi</taxon>
        <taxon>Dikarya</taxon>
        <taxon>Basidiomycota</taxon>
        <taxon>Pucciniomycotina</taxon>
        <taxon>Microbotryomycetes</taxon>
        <taxon>Sporidiobolales</taxon>
        <taxon>Sporidiobolaceae</taxon>
        <taxon>Rhodotorula</taxon>
    </lineage>
</organism>
<dbReference type="InterPro" id="IPR000719">
    <property type="entry name" value="Prot_kinase_dom"/>
</dbReference>
<dbReference type="SMART" id="SM00220">
    <property type="entry name" value="S_TKc"/>
    <property type="match status" value="1"/>
</dbReference>
<feature type="binding site" evidence="7">
    <location>
        <position position="460"/>
    </location>
    <ligand>
        <name>ATP</name>
        <dbReference type="ChEBI" id="CHEBI:30616"/>
    </ligand>
</feature>
<protein>
    <submittedName>
        <fullName evidence="11">RHTO0S07e00100g1_1</fullName>
    </submittedName>
</protein>
<feature type="compositionally biased region" description="Low complexity" evidence="9">
    <location>
        <begin position="192"/>
        <end position="209"/>
    </location>
</feature>
<evidence type="ECO:0000313" key="11">
    <source>
        <dbReference type="EMBL" id="CDR42497.1"/>
    </source>
</evidence>
<evidence type="ECO:0000256" key="1">
    <source>
        <dbReference type="ARBA" id="ARBA00022527"/>
    </source>
</evidence>
<feature type="region of interest" description="Disordered" evidence="9">
    <location>
        <begin position="677"/>
        <end position="728"/>
    </location>
</feature>
<feature type="compositionally biased region" description="Gly residues" evidence="9">
    <location>
        <begin position="91"/>
        <end position="106"/>
    </location>
</feature>
<evidence type="ECO:0000256" key="3">
    <source>
        <dbReference type="ARBA" id="ARBA00022741"/>
    </source>
</evidence>
<feature type="binding site" evidence="7">
    <location>
        <position position="590"/>
    </location>
    <ligand>
        <name>ATP</name>
        <dbReference type="ChEBI" id="CHEBI:30616"/>
    </ligand>
</feature>
<evidence type="ECO:0000256" key="8">
    <source>
        <dbReference type="PIRSR" id="PIRSR630616-3"/>
    </source>
</evidence>
<evidence type="ECO:0000256" key="7">
    <source>
        <dbReference type="PIRSR" id="PIRSR630616-2"/>
    </source>
</evidence>
<evidence type="ECO:0000256" key="5">
    <source>
        <dbReference type="ARBA" id="ARBA00022840"/>
    </source>
</evidence>
<keyword evidence="4" id="KW-0418">Kinase</keyword>
<gene>
    <name evidence="11" type="ORF">RHTO0S_07e00100g</name>
</gene>
<dbReference type="GO" id="GO:0004674">
    <property type="term" value="F:protein serine/threonine kinase activity"/>
    <property type="evidence" value="ECO:0007669"/>
    <property type="project" value="UniProtKB-KW"/>
</dbReference>
<dbReference type="EMBL" id="LK052942">
    <property type="protein sequence ID" value="CDR42497.1"/>
    <property type="molecule type" value="Genomic_DNA"/>
</dbReference>
<feature type="compositionally biased region" description="Low complexity" evidence="9">
    <location>
        <begin position="20"/>
        <end position="44"/>
    </location>
</feature>
<name>A0A061AYC0_RHOTO</name>
<evidence type="ECO:0000256" key="6">
    <source>
        <dbReference type="PIRSR" id="PIRSR630616-1"/>
    </source>
</evidence>
<dbReference type="PANTHER" id="PTHR24350">
    <property type="entry name" value="SERINE/THREONINE-PROTEIN KINASE IAL-RELATED"/>
    <property type="match status" value="1"/>
</dbReference>
<evidence type="ECO:0000259" key="10">
    <source>
        <dbReference type="PROSITE" id="PS50011"/>
    </source>
</evidence>
<feature type="binding site" evidence="7">
    <location>
        <begin position="560"/>
        <end position="561"/>
    </location>
    <ligand>
        <name>ATP</name>
        <dbReference type="ChEBI" id="CHEBI:30616"/>
    </ligand>
</feature>
<feature type="cross-link" description="Glycyl lysine isopeptide (Lys-Gly) (interchain with G-Cter in SUMO2)" evidence="8">
    <location>
        <position position="558"/>
    </location>
</feature>
<dbReference type="Pfam" id="PF00069">
    <property type="entry name" value="Pkinase"/>
    <property type="match status" value="1"/>
</dbReference>
<reference evidence="11" key="1">
    <citation type="journal article" date="2014" name="Genome Announc.">
        <title>Draft genome sequence of Rhodosporidium toruloides CECT1137, an oleaginous yeast of biotechnological interest.</title>
        <authorList>
            <person name="Morin N."/>
            <person name="Calcas X."/>
            <person name="Devillers H."/>
            <person name="Durrens P."/>
            <person name="Sherman D.J."/>
            <person name="Nicaud J.-M."/>
            <person name="Neuveglise C."/>
        </authorList>
    </citation>
    <scope>NUCLEOTIDE SEQUENCE</scope>
    <source>
        <strain evidence="11">CECT1137</strain>
    </source>
</reference>
<proteinExistence type="predicted"/>
<feature type="compositionally biased region" description="Low complexity" evidence="9">
    <location>
        <begin position="690"/>
        <end position="711"/>
    </location>
</feature>
<feature type="compositionally biased region" description="Low complexity" evidence="9">
    <location>
        <begin position="367"/>
        <end position="395"/>
    </location>
</feature>
<feature type="compositionally biased region" description="Low complexity" evidence="9">
    <location>
        <begin position="346"/>
        <end position="358"/>
    </location>
</feature>
<feature type="compositionally biased region" description="Polar residues" evidence="9">
    <location>
        <begin position="315"/>
        <end position="328"/>
    </location>
</feature>
<dbReference type="AlphaFoldDB" id="A0A061AYC0"/>
<accession>A0A061AYC0</accession>
<feature type="active site" description="Proton acceptor" evidence="6">
    <location>
        <position position="556"/>
    </location>
</feature>
<feature type="compositionally biased region" description="Low complexity" evidence="9">
    <location>
        <begin position="289"/>
        <end position="302"/>
    </location>
</feature>
<dbReference type="InterPro" id="IPR030616">
    <property type="entry name" value="Aur-like"/>
</dbReference>
<dbReference type="SUPFAM" id="SSF56112">
    <property type="entry name" value="Protein kinase-like (PK-like)"/>
    <property type="match status" value="1"/>
</dbReference>
<dbReference type="InterPro" id="IPR011009">
    <property type="entry name" value="Kinase-like_dom_sf"/>
</dbReference>
<dbReference type="PROSITE" id="PS00108">
    <property type="entry name" value="PROTEIN_KINASE_ST"/>
    <property type="match status" value="1"/>
</dbReference>
<dbReference type="Gene3D" id="3.30.200.20">
    <property type="entry name" value="Phosphorylase Kinase, domain 1"/>
    <property type="match status" value="1"/>
</dbReference>
<feature type="compositionally biased region" description="Low complexity" evidence="9">
    <location>
        <begin position="718"/>
        <end position="728"/>
    </location>
</feature>
<dbReference type="Gene3D" id="1.10.510.10">
    <property type="entry name" value="Transferase(Phosphotransferase) domain 1"/>
    <property type="match status" value="1"/>
</dbReference>